<dbReference type="PATRIC" id="fig|1121022.4.peg.3164"/>
<accession>V4P3Y9</accession>
<dbReference type="Proteomes" id="UP000017837">
    <property type="component" value="Unassembled WGS sequence"/>
</dbReference>
<proteinExistence type="predicted"/>
<organism evidence="1 2">
    <name type="scientific">Asticcacaulis benevestitus DSM 16100 = ATCC BAA-896</name>
    <dbReference type="NCBI Taxonomy" id="1121022"/>
    <lineage>
        <taxon>Bacteria</taxon>
        <taxon>Pseudomonadati</taxon>
        <taxon>Pseudomonadota</taxon>
        <taxon>Alphaproteobacteria</taxon>
        <taxon>Caulobacterales</taxon>
        <taxon>Caulobacteraceae</taxon>
        <taxon>Asticcacaulis</taxon>
    </lineage>
</organism>
<evidence type="ECO:0000313" key="1">
    <source>
        <dbReference type="EMBL" id="ESQ88657.1"/>
    </source>
</evidence>
<name>V4P3Y9_9CAUL</name>
<sequence length="67" mass="7499">MVAIPTPADGHYTVDLVIDPRLGLGIAYINDFRALSFRYYDVRFADVSVYAKPTPLALSGTVRERRP</sequence>
<protein>
    <submittedName>
        <fullName evidence="1">Uncharacterized protein</fullName>
    </submittedName>
</protein>
<dbReference type="AlphaFoldDB" id="V4P3Y9"/>
<comment type="caution">
    <text evidence="1">The sequence shown here is derived from an EMBL/GenBank/DDBJ whole genome shotgun (WGS) entry which is preliminary data.</text>
</comment>
<evidence type="ECO:0000313" key="2">
    <source>
        <dbReference type="Proteomes" id="UP000017837"/>
    </source>
</evidence>
<dbReference type="STRING" id="1121022.GCA_000376105_03435"/>
<reference evidence="1 2" key="1">
    <citation type="journal article" date="2014" name="Nature">
        <title>Sequential evolution of bacterial morphology by co-option of a developmental regulator.</title>
        <authorList>
            <person name="Jiang C."/>
            <person name="Brown P.J."/>
            <person name="Ducret A."/>
            <person name="Brun Y.V."/>
        </authorList>
    </citation>
    <scope>NUCLEOTIDE SEQUENCE [LARGE SCALE GENOMIC DNA]</scope>
    <source>
        <strain evidence="1 2">DSM 16100</strain>
    </source>
</reference>
<gene>
    <name evidence="1" type="ORF">ABENE_15560</name>
</gene>
<dbReference type="RefSeq" id="WP_018083109.1">
    <property type="nucleotide sequence ID" value="NZ_AQWM01000024.1"/>
</dbReference>
<keyword evidence="2" id="KW-1185">Reference proteome</keyword>
<dbReference type="EMBL" id="AWGB01000035">
    <property type="protein sequence ID" value="ESQ88657.1"/>
    <property type="molecule type" value="Genomic_DNA"/>
</dbReference>